<feature type="transmembrane region" description="Helical" evidence="4">
    <location>
        <begin position="53"/>
        <end position="69"/>
    </location>
</feature>
<gene>
    <name evidence="6" type="ORF">D9R14_11830</name>
</gene>
<keyword evidence="4" id="KW-1133">Transmembrane helix</keyword>
<feature type="transmembrane region" description="Helical" evidence="4">
    <location>
        <begin position="76"/>
        <end position="93"/>
    </location>
</feature>
<evidence type="ECO:0000256" key="4">
    <source>
        <dbReference type="SAM" id="Phobius"/>
    </source>
</evidence>
<keyword evidence="7" id="KW-1185">Reference proteome</keyword>
<evidence type="ECO:0000256" key="3">
    <source>
        <dbReference type="ARBA" id="ARBA00023002"/>
    </source>
</evidence>
<feature type="domain" description="Fatty acid hydroxylase" evidence="5">
    <location>
        <begin position="11"/>
        <end position="136"/>
    </location>
</feature>
<organism evidence="6 7">
    <name type="scientific">Xanthobacter tagetidis</name>
    <dbReference type="NCBI Taxonomy" id="60216"/>
    <lineage>
        <taxon>Bacteria</taxon>
        <taxon>Pseudomonadati</taxon>
        <taxon>Pseudomonadota</taxon>
        <taxon>Alphaproteobacteria</taxon>
        <taxon>Hyphomicrobiales</taxon>
        <taxon>Xanthobacteraceae</taxon>
        <taxon>Xanthobacter</taxon>
    </lineage>
</organism>
<dbReference type="GO" id="GO:0010291">
    <property type="term" value="F:beta-carotene 3-hydroxylase activity"/>
    <property type="evidence" value="ECO:0007669"/>
    <property type="project" value="TreeGrafter"/>
</dbReference>
<dbReference type="GO" id="GO:0016119">
    <property type="term" value="P:carotene metabolic process"/>
    <property type="evidence" value="ECO:0007669"/>
    <property type="project" value="TreeGrafter"/>
</dbReference>
<dbReference type="InterPro" id="IPR045019">
    <property type="entry name" value="BETA-OHASE-like"/>
</dbReference>
<dbReference type="GO" id="GO:0005506">
    <property type="term" value="F:iron ion binding"/>
    <property type="evidence" value="ECO:0007669"/>
    <property type="project" value="InterPro"/>
</dbReference>
<keyword evidence="2" id="KW-0125">Carotenoid biosynthesis</keyword>
<evidence type="ECO:0000256" key="1">
    <source>
        <dbReference type="ARBA" id="ARBA00009324"/>
    </source>
</evidence>
<comment type="caution">
    <text evidence="6">The sequence shown here is derived from an EMBL/GenBank/DDBJ whole genome shotgun (WGS) entry which is preliminary data.</text>
</comment>
<dbReference type="InterPro" id="IPR006694">
    <property type="entry name" value="Fatty_acid_hydroxylase"/>
</dbReference>
<comment type="similarity">
    <text evidence="1">Belongs to the sterol desaturase family.</text>
</comment>
<evidence type="ECO:0000259" key="5">
    <source>
        <dbReference type="Pfam" id="PF04116"/>
    </source>
</evidence>
<evidence type="ECO:0000313" key="7">
    <source>
        <dbReference type="Proteomes" id="UP000269692"/>
    </source>
</evidence>
<proteinExistence type="inferred from homology"/>
<dbReference type="Proteomes" id="UP000269692">
    <property type="component" value="Unassembled WGS sequence"/>
</dbReference>
<dbReference type="OrthoDB" id="5243888at2"/>
<dbReference type="EMBL" id="RCTF01000008">
    <property type="protein sequence ID" value="RLP78485.1"/>
    <property type="molecule type" value="Genomic_DNA"/>
</dbReference>
<sequence length="169" mass="18948">MTILVNVLIVVATVAAMEGVAWAAHKYVMHGWGWGWHKSHHEPRHGAFERNDLYAVLFAALAIILIYVGRNDGGTLLWIGVGMTVYGFLYFFVHDGLTHQRWPFRYVPRQGYLKRLVQAHRLHHAVEGKEGCVSFGFLYAPSVPALKAKLKKLHGGSLKNSDINSEAAE</sequence>
<protein>
    <submittedName>
        <fullName evidence="6">Beta-carotene hydroxylase</fullName>
    </submittedName>
</protein>
<name>A0A3L7AEQ9_9HYPH</name>
<keyword evidence="3" id="KW-0560">Oxidoreductase</keyword>
<accession>A0A3L7AEQ9</accession>
<evidence type="ECO:0000256" key="2">
    <source>
        <dbReference type="ARBA" id="ARBA00022746"/>
    </source>
</evidence>
<keyword evidence="4" id="KW-0812">Transmembrane</keyword>
<dbReference type="Pfam" id="PF04116">
    <property type="entry name" value="FA_hydroxylase"/>
    <property type="match status" value="1"/>
</dbReference>
<dbReference type="RefSeq" id="WP_121623537.1">
    <property type="nucleotide sequence ID" value="NZ_JACIIW010000001.1"/>
</dbReference>
<dbReference type="PANTHER" id="PTHR31899">
    <property type="entry name" value="BETA-CAROTENE 3-HYDROXYLASE 1, CHLOROPLASTIC"/>
    <property type="match status" value="1"/>
</dbReference>
<dbReference type="AlphaFoldDB" id="A0A3L7AEQ9"/>
<dbReference type="PANTHER" id="PTHR31899:SF9">
    <property type="entry name" value="BETA-CAROTENE 3-HYDROXYLASE 1, CHLOROPLASTIC"/>
    <property type="match status" value="1"/>
</dbReference>
<evidence type="ECO:0000313" key="6">
    <source>
        <dbReference type="EMBL" id="RLP78485.1"/>
    </source>
</evidence>
<keyword evidence="4" id="KW-0472">Membrane</keyword>
<reference evidence="6 7" key="1">
    <citation type="submission" date="2018-10" db="EMBL/GenBank/DDBJ databases">
        <title>Xanthobacter tagetidis genome sequencing and assembly.</title>
        <authorList>
            <person name="Maclea K.S."/>
            <person name="Goen A.E."/>
            <person name="Fatima S.A."/>
        </authorList>
    </citation>
    <scope>NUCLEOTIDE SEQUENCE [LARGE SCALE GENOMIC DNA]</scope>
    <source>
        <strain evidence="6 7">ATCC 700314</strain>
    </source>
</reference>
<dbReference type="GO" id="GO:0016123">
    <property type="term" value="P:xanthophyll biosynthetic process"/>
    <property type="evidence" value="ECO:0007669"/>
    <property type="project" value="TreeGrafter"/>
</dbReference>